<dbReference type="Proteomes" id="UP000440367">
    <property type="component" value="Unassembled WGS sequence"/>
</dbReference>
<dbReference type="AlphaFoldDB" id="A0A6A3PAV7"/>
<evidence type="ECO:0000313" key="4">
    <source>
        <dbReference type="Proteomes" id="UP000440732"/>
    </source>
</evidence>
<gene>
    <name evidence="2" type="ORF">PF002_g33281</name>
    <name evidence="1" type="ORF">PF006_g33205</name>
</gene>
<dbReference type="EMBL" id="QXGD01009579">
    <property type="protein sequence ID" value="KAE9157813.1"/>
    <property type="molecule type" value="Genomic_DNA"/>
</dbReference>
<organism evidence="1 4">
    <name type="scientific">Phytophthora fragariae</name>
    <dbReference type="NCBI Taxonomy" id="53985"/>
    <lineage>
        <taxon>Eukaryota</taxon>
        <taxon>Sar</taxon>
        <taxon>Stramenopiles</taxon>
        <taxon>Oomycota</taxon>
        <taxon>Peronosporomycetes</taxon>
        <taxon>Peronosporales</taxon>
        <taxon>Peronosporaceae</taxon>
        <taxon>Phytophthora</taxon>
    </lineage>
</organism>
<protein>
    <submittedName>
        <fullName evidence="1">Uncharacterized protein</fullName>
    </submittedName>
</protein>
<dbReference type="Proteomes" id="UP000440732">
    <property type="component" value="Unassembled WGS sequence"/>
</dbReference>
<proteinExistence type="predicted"/>
<sequence>MHAVRTCVVPAKAYIVYGVPCNLYKVSLVMKVCSDYCVSINLCCGGEDLTWVAVACGCDRQGR</sequence>
<reference evidence="3 4" key="1">
    <citation type="submission" date="2018-08" db="EMBL/GenBank/DDBJ databases">
        <title>Genomic investigation of the strawberry pathogen Phytophthora fragariae indicates pathogenicity is determined by transcriptional variation in three key races.</title>
        <authorList>
            <person name="Adams T.M."/>
            <person name="Armitage A.D."/>
            <person name="Sobczyk M.K."/>
            <person name="Bates H.J."/>
            <person name="Dunwell J.M."/>
            <person name="Nellist C.F."/>
            <person name="Harrison R.J."/>
        </authorList>
    </citation>
    <scope>NUCLEOTIDE SEQUENCE [LARGE SCALE GENOMIC DNA]</scope>
    <source>
        <strain evidence="2 3">BC-1</strain>
        <strain evidence="1 4">NOV-5</strain>
    </source>
</reference>
<comment type="caution">
    <text evidence="1">The sequence shown here is derived from an EMBL/GenBank/DDBJ whole genome shotgun (WGS) entry which is preliminary data.</text>
</comment>
<accession>A0A6A3PAV7</accession>
<name>A0A6A3PAV7_9STRA</name>
<dbReference type="EMBL" id="QXGA01011218">
    <property type="protein sequence ID" value="KAE9054644.1"/>
    <property type="molecule type" value="Genomic_DNA"/>
</dbReference>
<evidence type="ECO:0000313" key="3">
    <source>
        <dbReference type="Proteomes" id="UP000440367"/>
    </source>
</evidence>
<evidence type="ECO:0000313" key="2">
    <source>
        <dbReference type="EMBL" id="KAE9157813.1"/>
    </source>
</evidence>
<evidence type="ECO:0000313" key="1">
    <source>
        <dbReference type="EMBL" id="KAE9054644.1"/>
    </source>
</evidence>